<sequence length="926" mass="99596">MAEEEVAALVVDNGSGMCKAGFAGDDAPRAVFPSIVGRPKMPGIMVGMDQKDSYIGDEAQSKRGVLTLKYPIEHGIVASSDSTAKLSDRKSAHEGRTIAAGAEYPPVEDIADAAKGLSTEGINLLCEAMNKVKDGLSGRHLAEFLQVKIGKLRKLFPAAPGKVTNWDDMEKIWHHTFYNELRVAPEEHPVLLTEAPLNPKANRERMTQIMFETFNVPAMYVAIQAVLSLYASGRTTGIVMDSGDGVSHTVPIYEGYALPHAILRLDLAGRDLTEYLMKILTERGYSFTTTAEREIVRDVKEKLAYIALDFDSEMKAATESSDKEKTYELPDGNIITVGSERFRCPEVLFQPSFVGKEASGIHDTTFQSIMKCDVDIRKDLYANIVLSGGTTMFQGIGERMTKELTALAPSTMKIKVIAPPERKYSVWIGGSILSSLSTFQQMWISKGEYDESGPTIVHRKCSQFQLATPSEVHSFREESRSSTRDGVVAQIEGFQAKYMSTLQTVCEAVSLQLLSGTAQRKLHLLKPKAKVQRKRPALCNDVHKQVSCHRALPLLERRFRCTPERTNYSSAAAQGALPSRQHVAVACRTGLCLSAYLWAACLGCQSSVLAFSPRLQLGQPLKQAGGSGPSLPLSYLYAAVAALPPCKQHEAPRHKLAAGGSGAGLRRPPLHKRSLASRQGMQAAAAAAAAGESRAPSGYEGSGAPGASASGASECRSSLSHATTPSWRSRSFPHGCQRPESSRTNASACGHLPGVPESAVPEGAARRLPPLPLEARWAAVGQRNPGSPPSELQHLRSIDPEVDEANALLVESFLNVKKSLLSEVPVSDDGYLASSQPSGSLQGGSFYPGSEVTISRSAVPVPRTGGSQATRSAGHQSALSARSPRNLASLGSNNNNSNHNNNNHNNNNNSEVRSAIRSVGSSVRYA</sequence>
<dbReference type="FunFam" id="3.90.640.10:FF:000001">
    <property type="entry name" value="Actin, muscle"/>
    <property type="match status" value="1"/>
</dbReference>
<dbReference type="GO" id="GO:0005737">
    <property type="term" value="C:cytoplasm"/>
    <property type="evidence" value="ECO:0007669"/>
    <property type="project" value="UniProtKB-ARBA"/>
</dbReference>
<evidence type="ECO:0000256" key="1">
    <source>
        <dbReference type="ARBA" id="ARBA00003520"/>
    </source>
</evidence>
<dbReference type="InterPro" id="IPR004001">
    <property type="entry name" value="Actin_CS"/>
</dbReference>
<comment type="similarity">
    <text evidence="3 11">Belongs to the actin family.</text>
</comment>
<dbReference type="GO" id="GO:0016787">
    <property type="term" value="F:hydrolase activity"/>
    <property type="evidence" value="ECO:0007669"/>
    <property type="project" value="UniProtKB-KW"/>
</dbReference>
<keyword evidence="5" id="KW-0963">Cytoplasm</keyword>
<dbReference type="FunFam" id="3.30.420.40:FF:000404">
    <property type="entry name" value="Major actin"/>
    <property type="match status" value="1"/>
</dbReference>
<evidence type="ECO:0000256" key="10">
    <source>
        <dbReference type="ARBA" id="ARBA00049360"/>
    </source>
</evidence>
<dbReference type="PROSITE" id="PS01132">
    <property type="entry name" value="ACTINS_ACT_LIKE"/>
    <property type="match status" value="1"/>
</dbReference>
<dbReference type="FunFam" id="3.30.420.40:FF:000058">
    <property type="entry name" value="Putative actin-related protein 5"/>
    <property type="match status" value="1"/>
</dbReference>
<dbReference type="FunFam" id="3.30.420.40:FF:000148">
    <property type="entry name" value="Actin, alpha skeletal muscle"/>
    <property type="match status" value="1"/>
</dbReference>
<feature type="region of interest" description="Disordered" evidence="12">
    <location>
        <begin position="828"/>
        <end position="847"/>
    </location>
</feature>
<comment type="subcellular location">
    <subcellularLocation>
        <location evidence="2">Cytoplasm</location>
        <location evidence="2">Cytoskeleton</location>
    </subcellularLocation>
</comment>
<protein>
    <recommendedName>
        <fullName evidence="4">Actin</fullName>
    </recommendedName>
</protein>
<reference evidence="13" key="1">
    <citation type="submission" date="2021-02" db="EMBL/GenBank/DDBJ databases">
        <authorList>
            <person name="Dougan E. K."/>
            <person name="Rhodes N."/>
            <person name="Thang M."/>
            <person name="Chan C."/>
        </authorList>
    </citation>
    <scope>NUCLEOTIDE SEQUENCE</scope>
</reference>
<evidence type="ECO:0000256" key="12">
    <source>
        <dbReference type="SAM" id="MobiDB-lite"/>
    </source>
</evidence>
<evidence type="ECO:0000256" key="9">
    <source>
        <dbReference type="ARBA" id="ARBA00023212"/>
    </source>
</evidence>
<dbReference type="Gene3D" id="3.30.420.40">
    <property type="match status" value="3"/>
</dbReference>
<dbReference type="EMBL" id="CAJNNW010010148">
    <property type="protein sequence ID" value="CAE8651777.1"/>
    <property type="molecule type" value="Genomic_DNA"/>
</dbReference>
<keyword evidence="8" id="KW-0067">ATP-binding</keyword>
<feature type="region of interest" description="Disordered" evidence="12">
    <location>
        <begin position="694"/>
        <end position="762"/>
    </location>
</feature>
<evidence type="ECO:0000256" key="2">
    <source>
        <dbReference type="ARBA" id="ARBA00004245"/>
    </source>
</evidence>
<dbReference type="PROSITE" id="PS00406">
    <property type="entry name" value="ACTINS_1"/>
    <property type="match status" value="1"/>
</dbReference>
<dbReference type="InterPro" id="IPR043129">
    <property type="entry name" value="ATPase_NBD"/>
</dbReference>
<dbReference type="PROSITE" id="PS00432">
    <property type="entry name" value="ACTINS_2"/>
    <property type="match status" value="1"/>
</dbReference>
<feature type="region of interest" description="Disordered" evidence="12">
    <location>
        <begin position="859"/>
        <end position="926"/>
    </location>
</feature>
<organism evidence="13 14">
    <name type="scientific">Polarella glacialis</name>
    <name type="common">Dinoflagellate</name>
    <dbReference type="NCBI Taxonomy" id="89957"/>
    <lineage>
        <taxon>Eukaryota</taxon>
        <taxon>Sar</taxon>
        <taxon>Alveolata</taxon>
        <taxon>Dinophyceae</taxon>
        <taxon>Suessiales</taxon>
        <taxon>Suessiaceae</taxon>
        <taxon>Polarella</taxon>
    </lineage>
</organism>
<feature type="compositionally biased region" description="Low complexity" evidence="12">
    <location>
        <begin position="705"/>
        <end position="714"/>
    </location>
</feature>
<accession>A0A813IMJ9</accession>
<keyword evidence="6" id="KW-0547">Nucleotide-binding</keyword>
<dbReference type="PRINTS" id="PR00190">
    <property type="entry name" value="ACTIN"/>
</dbReference>
<evidence type="ECO:0000313" key="13">
    <source>
        <dbReference type="EMBL" id="CAE8651777.1"/>
    </source>
</evidence>
<comment type="function">
    <text evidence="1">Actins are highly conserved proteins that are involved in various types of cell motility and are ubiquitously expressed in all eukaryotic cells.</text>
</comment>
<dbReference type="CDD" id="cd10224">
    <property type="entry name" value="ASKHA_NBD_actin"/>
    <property type="match status" value="1"/>
</dbReference>
<dbReference type="Gene3D" id="3.90.640.10">
    <property type="entry name" value="Actin, Chain A, domain 4"/>
    <property type="match status" value="1"/>
</dbReference>
<evidence type="ECO:0000256" key="11">
    <source>
        <dbReference type="RuleBase" id="RU000487"/>
    </source>
</evidence>
<gene>
    <name evidence="13" type="ORF">PGLA2088_LOCUS9244</name>
</gene>
<evidence type="ECO:0000256" key="7">
    <source>
        <dbReference type="ARBA" id="ARBA00022801"/>
    </source>
</evidence>
<name>A0A813IMJ9_POLGL</name>
<evidence type="ECO:0000256" key="5">
    <source>
        <dbReference type="ARBA" id="ARBA00022490"/>
    </source>
</evidence>
<keyword evidence="9" id="KW-0206">Cytoskeleton</keyword>
<dbReference type="Proteomes" id="UP000626109">
    <property type="component" value="Unassembled WGS sequence"/>
</dbReference>
<dbReference type="GO" id="GO:0071944">
    <property type="term" value="C:cell periphery"/>
    <property type="evidence" value="ECO:0007669"/>
    <property type="project" value="UniProtKB-ARBA"/>
</dbReference>
<evidence type="ECO:0000313" key="14">
    <source>
        <dbReference type="Proteomes" id="UP000626109"/>
    </source>
</evidence>
<comment type="catalytic activity">
    <reaction evidence="10">
        <text>ATP + H2O = ADP + phosphate + H(+)</text>
        <dbReference type="Rhea" id="RHEA:13065"/>
        <dbReference type="ChEBI" id="CHEBI:15377"/>
        <dbReference type="ChEBI" id="CHEBI:15378"/>
        <dbReference type="ChEBI" id="CHEBI:30616"/>
        <dbReference type="ChEBI" id="CHEBI:43474"/>
        <dbReference type="ChEBI" id="CHEBI:456216"/>
    </reaction>
</comment>
<proteinExistence type="inferred from homology"/>
<dbReference type="SMART" id="SM00268">
    <property type="entry name" value="ACTIN"/>
    <property type="match status" value="1"/>
</dbReference>
<feature type="compositionally biased region" description="Low complexity" evidence="12">
    <location>
        <begin position="892"/>
        <end position="910"/>
    </location>
</feature>
<evidence type="ECO:0000256" key="8">
    <source>
        <dbReference type="ARBA" id="ARBA00022840"/>
    </source>
</evidence>
<dbReference type="GO" id="GO:0005856">
    <property type="term" value="C:cytoskeleton"/>
    <property type="evidence" value="ECO:0007669"/>
    <property type="project" value="UniProtKB-SubCell"/>
</dbReference>
<dbReference type="AlphaFoldDB" id="A0A813IMJ9"/>
<evidence type="ECO:0000256" key="4">
    <source>
        <dbReference type="ARBA" id="ARBA00019112"/>
    </source>
</evidence>
<comment type="caution">
    <text evidence="13">The sequence shown here is derived from an EMBL/GenBank/DDBJ whole genome shotgun (WGS) entry which is preliminary data.</text>
</comment>
<dbReference type="Pfam" id="PF00022">
    <property type="entry name" value="Actin"/>
    <property type="match status" value="2"/>
</dbReference>
<dbReference type="FunFam" id="3.30.420.40:FF:000205">
    <property type="entry name" value="Actin, alpha skeletal muscle"/>
    <property type="match status" value="1"/>
</dbReference>
<evidence type="ECO:0000256" key="3">
    <source>
        <dbReference type="ARBA" id="ARBA00006752"/>
    </source>
</evidence>
<dbReference type="GO" id="GO:0005524">
    <property type="term" value="F:ATP binding"/>
    <property type="evidence" value="ECO:0007669"/>
    <property type="project" value="UniProtKB-KW"/>
</dbReference>
<keyword evidence="7" id="KW-0378">Hydrolase</keyword>
<evidence type="ECO:0000256" key="6">
    <source>
        <dbReference type="ARBA" id="ARBA00022741"/>
    </source>
</evidence>
<feature type="compositionally biased region" description="Polar residues" evidence="12">
    <location>
        <begin position="865"/>
        <end position="880"/>
    </location>
</feature>
<feature type="compositionally biased region" description="Polar residues" evidence="12">
    <location>
        <begin position="715"/>
        <end position="729"/>
    </location>
</feature>
<dbReference type="InterPro" id="IPR020902">
    <property type="entry name" value="Actin/actin-like_CS"/>
</dbReference>
<dbReference type="FunFam" id="3.30.420.40:FF:000626">
    <property type="entry name" value="Actin 12"/>
    <property type="match status" value="1"/>
</dbReference>
<dbReference type="InterPro" id="IPR004000">
    <property type="entry name" value="Actin"/>
</dbReference>
<feature type="compositionally biased region" description="Low complexity" evidence="12">
    <location>
        <begin position="834"/>
        <end position="845"/>
    </location>
</feature>
<dbReference type="PANTHER" id="PTHR11937">
    <property type="entry name" value="ACTIN"/>
    <property type="match status" value="1"/>
</dbReference>
<dbReference type="SUPFAM" id="SSF53067">
    <property type="entry name" value="Actin-like ATPase domain"/>
    <property type="match status" value="3"/>
</dbReference>